<keyword evidence="9 15" id="KW-0067">ATP-binding</keyword>
<evidence type="ECO:0000313" key="16">
    <source>
        <dbReference type="Proteomes" id="UP001548590"/>
    </source>
</evidence>
<dbReference type="PRINTS" id="PR00344">
    <property type="entry name" value="BCTRLSENSOR"/>
</dbReference>
<evidence type="ECO:0000256" key="3">
    <source>
        <dbReference type="ARBA" id="ARBA00012438"/>
    </source>
</evidence>
<name>A0ABV2CP68_9RHOO</name>
<keyword evidence="7" id="KW-0547">Nucleotide-binding</keyword>
<dbReference type="PROSITE" id="PS50109">
    <property type="entry name" value="HIS_KIN"/>
    <property type="match status" value="1"/>
</dbReference>
<dbReference type="SUPFAM" id="SSF55874">
    <property type="entry name" value="ATPase domain of HSP90 chaperone/DNA topoisomerase II/histidine kinase"/>
    <property type="match status" value="1"/>
</dbReference>
<keyword evidence="4" id="KW-0597">Phosphoprotein</keyword>
<comment type="caution">
    <text evidence="15">The sequence shown here is derived from an EMBL/GenBank/DDBJ whole genome shotgun (WGS) entry which is preliminary data.</text>
</comment>
<evidence type="ECO:0000256" key="1">
    <source>
        <dbReference type="ARBA" id="ARBA00000085"/>
    </source>
</evidence>
<dbReference type="Proteomes" id="UP001548590">
    <property type="component" value="Unassembled WGS sequence"/>
</dbReference>
<dbReference type="Gene3D" id="3.30.565.10">
    <property type="entry name" value="Histidine kinase-like ATPase, C-terminal domain"/>
    <property type="match status" value="1"/>
</dbReference>
<evidence type="ECO:0000256" key="11">
    <source>
        <dbReference type="ARBA" id="ARBA00023012"/>
    </source>
</evidence>
<dbReference type="Pfam" id="PF00512">
    <property type="entry name" value="HisKA"/>
    <property type="match status" value="1"/>
</dbReference>
<feature type="transmembrane region" description="Helical" evidence="13">
    <location>
        <begin position="143"/>
        <end position="164"/>
    </location>
</feature>
<dbReference type="InterPro" id="IPR003661">
    <property type="entry name" value="HisK_dim/P_dom"/>
</dbReference>
<dbReference type="Pfam" id="PF02518">
    <property type="entry name" value="HATPase_c"/>
    <property type="match status" value="1"/>
</dbReference>
<comment type="catalytic activity">
    <reaction evidence="1">
        <text>ATP + protein L-histidine = ADP + protein N-phospho-L-histidine.</text>
        <dbReference type="EC" id="2.7.13.3"/>
    </reaction>
</comment>
<proteinExistence type="predicted"/>
<dbReference type="PANTHER" id="PTHR45436">
    <property type="entry name" value="SENSOR HISTIDINE KINASE YKOH"/>
    <property type="match status" value="1"/>
</dbReference>
<keyword evidence="6 13" id="KW-0812">Transmembrane</keyword>
<evidence type="ECO:0000256" key="8">
    <source>
        <dbReference type="ARBA" id="ARBA00022777"/>
    </source>
</evidence>
<evidence type="ECO:0000259" key="14">
    <source>
        <dbReference type="PROSITE" id="PS50109"/>
    </source>
</evidence>
<dbReference type="EMBL" id="JBEWLZ010000003">
    <property type="protein sequence ID" value="MET1489706.1"/>
    <property type="molecule type" value="Genomic_DNA"/>
</dbReference>
<evidence type="ECO:0000256" key="13">
    <source>
        <dbReference type="SAM" id="Phobius"/>
    </source>
</evidence>
<keyword evidence="8" id="KW-0418">Kinase</keyword>
<dbReference type="SMART" id="SM00387">
    <property type="entry name" value="HATPase_c"/>
    <property type="match status" value="1"/>
</dbReference>
<dbReference type="EC" id="2.7.13.3" evidence="3"/>
<evidence type="ECO:0000256" key="6">
    <source>
        <dbReference type="ARBA" id="ARBA00022692"/>
    </source>
</evidence>
<dbReference type="RefSeq" id="WP_345925028.1">
    <property type="nucleotide sequence ID" value="NZ_JBDIVF010000002.1"/>
</dbReference>
<dbReference type="Gene3D" id="1.10.287.130">
    <property type="match status" value="1"/>
</dbReference>
<evidence type="ECO:0000256" key="7">
    <source>
        <dbReference type="ARBA" id="ARBA00022741"/>
    </source>
</evidence>
<dbReference type="SUPFAM" id="SSF47384">
    <property type="entry name" value="Homodimeric domain of signal transducing histidine kinase"/>
    <property type="match status" value="1"/>
</dbReference>
<keyword evidence="12 13" id="KW-0472">Membrane</keyword>
<dbReference type="GO" id="GO:0005524">
    <property type="term" value="F:ATP binding"/>
    <property type="evidence" value="ECO:0007669"/>
    <property type="project" value="UniProtKB-KW"/>
</dbReference>
<feature type="domain" description="Histidine kinase" evidence="14">
    <location>
        <begin position="227"/>
        <end position="444"/>
    </location>
</feature>
<dbReference type="InterPro" id="IPR003594">
    <property type="entry name" value="HATPase_dom"/>
</dbReference>
<organism evidence="15 16">
    <name type="scientific">Uliginosibacterium paludis</name>
    <dbReference type="NCBI Taxonomy" id="1615952"/>
    <lineage>
        <taxon>Bacteria</taxon>
        <taxon>Pseudomonadati</taxon>
        <taxon>Pseudomonadota</taxon>
        <taxon>Betaproteobacteria</taxon>
        <taxon>Rhodocyclales</taxon>
        <taxon>Zoogloeaceae</taxon>
        <taxon>Uliginosibacterium</taxon>
    </lineage>
</organism>
<evidence type="ECO:0000256" key="5">
    <source>
        <dbReference type="ARBA" id="ARBA00022679"/>
    </source>
</evidence>
<gene>
    <name evidence="15" type="ORF">ABVT11_07690</name>
</gene>
<reference evidence="15 16" key="1">
    <citation type="submission" date="2024-07" db="EMBL/GenBank/DDBJ databases">
        <title>Uliginosibacterium paludis KCTC:42655.</title>
        <authorList>
            <person name="Kim M.K."/>
        </authorList>
    </citation>
    <scope>NUCLEOTIDE SEQUENCE [LARGE SCALE GENOMIC DNA]</scope>
    <source>
        <strain evidence="15 16">KCTC 42655</strain>
    </source>
</reference>
<keyword evidence="11" id="KW-0902">Two-component regulatory system</keyword>
<dbReference type="CDD" id="cd00075">
    <property type="entry name" value="HATPase"/>
    <property type="match status" value="1"/>
</dbReference>
<feature type="transmembrane region" description="Helical" evidence="13">
    <location>
        <begin position="12"/>
        <end position="34"/>
    </location>
</feature>
<evidence type="ECO:0000256" key="2">
    <source>
        <dbReference type="ARBA" id="ARBA00004141"/>
    </source>
</evidence>
<evidence type="ECO:0000256" key="4">
    <source>
        <dbReference type="ARBA" id="ARBA00022553"/>
    </source>
</evidence>
<evidence type="ECO:0000313" key="15">
    <source>
        <dbReference type="EMBL" id="MET1489706.1"/>
    </source>
</evidence>
<keyword evidence="10 13" id="KW-1133">Transmembrane helix</keyword>
<protein>
    <recommendedName>
        <fullName evidence="3">histidine kinase</fullName>
        <ecNumber evidence="3">2.7.13.3</ecNumber>
    </recommendedName>
</protein>
<evidence type="ECO:0000256" key="12">
    <source>
        <dbReference type="ARBA" id="ARBA00023136"/>
    </source>
</evidence>
<dbReference type="InterPro" id="IPR004358">
    <property type="entry name" value="Sig_transdc_His_kin-like_C"/>
</dbReference>
<dbReference type="CDD" id="cd00082">
    <property type="entry name" value="HisKA"/>
    <property type="match status" value="1"/>
</dbReference>
<dbReference type="SMART" id="SM00388">
    <property type="entry name" value="HisKA"/>
    <property type="match status" value="1"/>
</dbReference>
<keyword evidence="5" id="KW-0808">Transferase</keyword>
<evidence type="ECO:0000256" key="9">
    <source>
        <dbReference type="ARBA" id="ARBA00022840"/>
    </source>
</evidence>
<dbReference type="PANTHER" id="PTHR45436:SF14">
    <property type="entry name" value="SENSOR PROTEIN QSEC"/>
    <property type="match status" value="1"/>
</dbReference>
<sequence length="451" mass="49467">MSGRTSIRKRILVIVGLGVALTGLLQVMIAYRVALSEVDAIADFHMVEMARAVRRAMPETSTSIVPAPGSAALPASEENCFTLRVQRVDFPAVLTDMDKRGHRHFAMRREGTQLLRVLYVEAPGIHIEVSHDMAIRARTARDLAFRTTLPILGVVPLLLLIIWFGTTQALRPLRHTRNEIARRKADDLKPLSTQRVPTEALPFVEEINTLFTRINREFEARQNFVADVAHELRSPLAALSLQVKCLQRAQSPEARQQASERVMAGITRATRLVEQLLVLAREGAAQPVTSVITLPQVARLAMSDMLTHAQARQIDLGADFQEQLPEVVFTVRGDVEALRVLLRNLLDNAVKYTPQGGVVNLSLLREPDAIVLRIEDSGPGIPETERDRLFERFQRGSSGLDTGGSGLGLAIVRTIAANHGITLSMDQSATLGGLAVSLRFPPLEGPKASAA</sequence>
<dbReference type="InterPro" id="IPR005467">
    <property type="entry name" value="His_kinase_dom"/>
</dbReference>
<dbReference type="InterPro" id="IPR036890">
    <property type="entry name" value="HATPase_C_sf"/>
</dbReference>
<comment type="subcellular location">
    <subcellularLocation>
        <location evidence="2">Membrane</location>
        <topology evidence="2">Multi-pass membrane protein</topology>
    </subcellularLocation>
</comment>
<evidence type="ECO:0000256" key="10">
    <source>
        <dbReference type="ARBA" id="ARBA00022989"/>
    </source>
</evidence>
<dbReference type="InterPro" id="IPR036097">
    <property type="entry name" value="HisK_dim/P_sf"/>
</dbReference>
<keyword evidence="16" id="KW-1185">Reference proteome</keyword>
<accession>A0ABV2CP68</accession>
<dbReference type="InterPro" id="IPR050428">
    <property type="entry name" value="TCS_sensor_his_kinase"/>
</dbReference>